<dbReference type="STRING" id="10195.A0A3M7PUR4"/>
<organism evidence="4 5">
    <name type="scientific">Brachionus plicatilis</name>
    <name type="common">Marine rotifer</name>
    <name type="synonym">Brachionus muelleri</name>
    <dbReference type="NCBI Taxonomy" id="10195"/>
    <lineage>
        <taxon>Eukaryota</taxon>
        <taxon>Metazoa</taxon>
        <taxon>Spiralia</taxon>
        <taxon>Gnathifera</taxon>
        <taxon>Rotifera</taxon>
        <taxon>Eurotatoria</taxon>
        <taxon>Monogononta</taxon>
        <taxon>Pseudotrocha</taxon>
        <taxon>Ploima</taxon>
        <taxon>Brachionidae</taxon>
        <taxon>Brachionus</taxon>
    </lineage>
</organism>
<keyword evidence="2" id="KW-0677">Repeat</keyword>
<dbReference type="OrthoDB" id="19711at2759"/>
<dbReference type="PROSITE" id="PS50082">
    <property type="entry name" value="WD_REPEATS_2"/>
    <property type="match status" value="2"/>
</dbReference>
<dbReference type="PROSITE" id="PS00678">
    <property type="entry name" value="WD_REPEATS_1"/>
    <property type="match status" value="2"/>
</dbReference>
<evidence type="ECO:0000256" key="3">
    <source>
        <dbReference type="PROSITE-ProRule" id="PRU00221"/>
    </source>
</evidence>
<dbReference type="InterPro" id="IPR019775">
    <property type="entry name" value="WD40_repeat_CS"/>
</dbReference>
<dbReference type="GO" id="GO:0046540">
    <property type="term" value="C:U4/U6 x U5 tri-snRNP complex"/>
    <property type="evidence" value="ECO:0007669"/>
    <property type="project" value="TreeGrafter"/>
</dbReference>
<keyword evidence="1 3" id="KW-0853">WD repeat</keyword>
<dbReference type="GO" id="GO:0017070">
    <property type="term" value="F:U6 snRNA binding"/>
    <property type="evidence" value="ECO:0007669"/>
    <property type="project" value="TreeGrafter"/>
</dbReference>
<dbReference type="GO" id="GO:0000398">
    <property type="term" value="P:mRNA splicing, via spliceosome"/>
    <property type="evidence" value="ECO:0007669"/>
    <property type="project" value="TreeGrafter"/>
</dbReference>
<comment type="caution">
    <text evidence="4">The sequence shown here is derived from an EMBL/GenBank/DDBJ whole genome shotgun (WGS) entry which is preliminary data.</text>
</comment>
<name>A0A3M7PUR4_BRAPC</name>
<accession>A0A3M7PUR4</accession>
<evidence type="ECO:0000256" key="1">
    <source>
        <dbReference type="ARBA" id="ARBA00022574"/>
    </source>
</evidence>
<evidence type="ECO:0000256" key="2">
    <source>
        <dbReference type="ARBA" id="ARBA00022737"/>
    </source>
</evidence>
<dbReference type="PROSITE" id="PS50294">
    <property type="entry name" value="WD_REPEATS_REGION"/>
    <property type="match status" value="2"/>
</dbReference>
<feature type="repeat" description="WD" evidence="3">
    <location>
        <begin position="68"/>
        <end position="108"/>
    </location>
</feature>
<dbReference type="PRINTS" id="PR00320">
    <property type="entry name" value="GPROTEINBRPT"/>
</dbReference>
<evidence type="ECO:0000313" key="5">
    <source>
        <dbReference type="Proteomes" id="UP000276133"/>
    </source>
</evidence>
<dbReference type="SUPFAM" id="SSF50978">
    <property type="entry name" value="WD40 repeat-like"/>
    <property type="match status" value="1"/>
</dbReference>
<protein>
    <submittedName>
        <fullName evidence="4">Fbox domain WD G-beta repeat-containing</fullName>
    </submittedName>
</protein>
<dbReference type="AlphaFoldDB" id="A0A3M7PUR4"/>
<dbReference type="Proteomes" id="UP000276133">
    <property type="component" value="Unassembled WGS sequence"/>
</dbReference>
<dbReference type="PANTHER" id="PTHR19846:SF6">
    <property type="entry name" value="F-BOX DOMAIN-CONTAINING PROTEIN"/>
    <property type="match status" value="1"/>
</dbReference>
<dbReference type="Pfam" id="PF00400">
    <property type="entry name" value="WD40"/>
    <property type="match status" value="3"/>
</dbReference>
<dbReference type="InterPro" id="IPR001680">
    <property type="entry name" value="WD40_rpt"/>
</dbReference>
<dbReference type="SMART" id="SM00320">
    <property type="entry name" value="WD40"/>
    <property type="match status" value="2"/>
</dbReference>
<dbReference type="EMBL" id="REGN01008856">
    <property type="protein sequence ID" value="RNA02495.1"/>
    <property type="molecule type" value="Genomic_DNA"/>
</dbReference>
<dbReference type="InterPro" id="IPR020472">
    <property type="entry name" value="WD40_PAC1"/>
</dbReference>
<keyword evidence="5" id="KW-1185">Reference proteome</keyword>
<dbReference type="PANTHER" id="PTHR19846">
    <property type="entry name" value="WD40 REPEAT PROTEIN"/>
    <property type="match status" value="1"/>
</dbReference>
<dbReference type="Gene3D" id="2.130.10.10">
    <property type="entry name" value="YVTN repeat-like/Quinoprotein amine dehydrogenase"/>
    <property type="match status" value="1"/>
</dbReference>
<evidence type="ECO:0000313" key="4">
    <source>
        <dbReference type="EMBL" id="RNA02495.1"/>
    </source>
</evidence>
<dbReference type="InterPro" id="IPR036322">
    <property type="entry name" value="WD40_repeat_dom_sf"/>
</dbReference>
<reference evidence="4 5" key="1">
    <citation type="journal article" date="2018" name="Sci. Rep.">
        <title>Genomic signatures of local adaptation to the degree of environmental predictability in rotifers.</title>
        <authorList>
            <person name="Franch-Gras L."/>
            <person name="Hahn C."/>
            <person name="Garcia-Roger E.M."/>
            <person name="Carmona M.J."/>
            <person name="Serra M."/>
            <person name="Gomez A."/>
        </authorList>
    </citation>
    <scope>NUCLEOTIDE SEQUENCE [LARGE SCALE GENOMIC DNA]</scope>
    <source>
        <strain evidence="4">HYR1</strain>
    </source>
</reference>
<feature type="repeat" description="WD" evidence="3">
    <location>
        <begin position="27"/>
        <end position="67"/>
    </location>
</feature>
<gene>
    <name evidence="4" type="ORF">BpHYR1_030613</name>
</gene>
<sequence>MLKIFFPAGLSFLGSRNFEETLCVNTLNGHSLHVSCLQLIDQYTLASGSSDYTIKIWDLRNYNCVNTLNGHSFSVSCLQLIDQYTLASGSSDNTIKIWDLRNYNCVKTLNGHSFSVSCLQISYQ</sequence>
<dbReference type="InterPro" id="IPR015943">
    <property type="entry name" value="WD40/YVTN_repeat-like_dom_sf"/>
</dbReference>
<proteinExistence type="predicted"/>
<dbReference type="GO" id="GO:0030621">
    <property type="term" value="F:U4 snRNA binding"/>
    <property type="evidence" value="ECO:0007669"/>
    <property type="project" value="TreeGrafter"/>
</dbReference>